<evidence type="ECO:0000313" key="3">
    <source>
        <dbReference type="Proteomes" id="UP001212152"/>
    </source>
</evidence>
<dbReference type="PANTHER" id="PTHR28112">
    <property type="entry name" value="SRP-INDEPENDENT TARGETING PROTEIN 3"/>
    <property type="match status" value="1"/>
</dbReference>
<dbReference type="Proteomes" id="UP001212152">
    <property type="component" value="Unassembled WGS sequence"/>
</dbReference>
<feature type="transmembrane region" description="Helical" evidence="1">
    <location>
        <begin position="30"/>
        <end position="52"/>
    </location>
</feature>
<dbReference type="GO" id="GO:0005783">
    <property type="term" value="C:endoplasmic reticulum"/>
    <property type="evidence" value="ECO:0007669"/>
    <property type="project" value="InterPro"/>
</dbReference>
<name>A0AAD5TFS8_9FUNG</name>
<dbReference type="GO" id="GO:0045047">
    <property type="term" value="P:protein targeting to ER"/>
    <property type="evidence" value="ECO:0007669"/>
    <property type="project" value="InterPro"/>
</dbReference>
<comment type="caution">
    <text evidence="2">The sequence shown here is derived from an EMBL/GenBank/DDBJ whole genome shotgun (WGS) entry which is preliminary data.</text>
</comment>
<keyword evidence="1" id="KW-0812">Transmembrane</keyword>
<keyword evidence="1" id="KW-0472">Membrane</keyword>
<dbReference type="PANTHER" id="PTHR28112:SF1">
    <property type="entry name" value="SRP-INDEPENDENT TARGETING PROTEIN 3"/>
    <property type="match status" value="1"/>
</dbReference>
<keyword evidence="1" id="KW-1133">Transmembrane helix</keyword>
<accession>A0AAD5TFS8</accession>
<organism evidence="2 3">
    <name type="scientific">Geranomyces variabilis</name>
    <dbReference type="NCBI Taxonomy" id="109894"/>
    <lineage>
        <taxon>Eukaryota</taxon>
        <taxon>Fungi</taxon>
        <taxon>Fungi incertae sedis</taxon>
        <taxon>Chytridiomycota</taxon>
        <taxon>Chytridiomycota incertae sedis</taxon>
        <taxon>Chytridiomycetes</taxon>
        <taxon>Spizellomycetales</taxon>
        <taxon>Powellomycetaceae</taxon>
        <taxon>Geranomyces</taxon>
    </lineage>
</organism>
<evidence type="ECO:0000313" key="2">
    <source>
        <dbReference type="EMBL" id="KAJ3174956.1"/>
    </source>
</evidence>
<proteinExistence type="predicted"/>
<reference evidence="2" key="1">
    <citation type="submission" date="2020-05" db="EMBL/GenBank/DDBJ databases">
        <title>Phylogenomic resolution of chytrid fungi.</title>
        <authorList>
            <person name="Stajich J.E."/>
            <person name="Amses K."/>
            <person name="Simmons R."/>
            <person name="Seto K."/>
            <person name="Myers J."/>
            <person name="Bonds A."/>
            <person name="Quandt C.A."/>
            <person name="Barry K."/>
            <person name="Liu P."/>
            <person name="Grigoriev I."/>
            <person name="Longcore J.E."/>
            <person name="James T.Y."/>
        </authorList>
    </citation>
    <scope>NUCLEOTIDE SEQUENCE</scope>
    <source>
        <strain evidence="2">JEL0379</strain>
    </source>
</reference>
<dbReference type="InterPro" id="IPR012098">
    <property type="entry name" value="SND3_fun"/>
</dbReference>
<evidence type="ECO:0000256" key="1">
    <source>
        <dbReference type="SAM" id="Phobius"/>
    </source>
</evidence>
<sequence>MNPAITNLVLVFGLMQVANKFELDKEENTTYLRIAYASMQLVAFALFALIYFKVTSKNDRTPLVYEEAKNPMDPTNVEKHATTVRDYDVKKIVEIARSQAVSLGMIALMHFKFGYVRPLLLQSVLGLKSLYEAQLVQVHVLGKPAVAELARPWKVASPLAGLAPQADTTAKVADAKAAEKKSE</sequence>
<protein>
    <submittedName>
        <fullName evidence="2">Uncharacterized protein</fullName>
    </submittedName>
</protein>
<dbReference type="AlphaFoldDB" id="A0AAD5TFS8"/>
<keyword evidence="3" id="KW-1185">Reference proteome</keyword>
<gene>
    <name evidence="2" type="ORF">HDU87_006622</name>
</gene>
<dbReference type="EMBL" id="JADGJQ010000058">
    <property type="protein sequence ID" value="KAJ3174956.1"/>
    <property type="molecule type" value="Genomic_DNA"/>
</dbReference>
<dbReference type="GO" id="GO:0005739">
    <property type="term" value="C:mitochondrion"/>
    <property type="evidence" value="ECO:0007669"/>
    <property type="project" value="TreeGrafter"/>
</dbReference>
<dbReference type="Pfam" id="PF10032">
    <property type="entry name" value="Pho88"/>
    <property type="match status" value="1"/>
</dbReference>